<proteinExistence type="predicted"/>
<dbReference type="GO" id="GO:0051301">
    <property type="term" value="P:cell division"/>
    <property type="evidence" value="ECO:0007669"/>
    <property type="project" value="UniProtKB-KW"/>
</dbReference>
<dbReference type="Gene3D" id="3.40.50.300">
    <property type="entry name" value="P-loop containing nucleotide triphosphate hydrolases"/>
    <property type="match status" value="1"/>
</dbReference>
<dbReference type="SMART" id="SM00382">
    <property type="entry name" value="AAA"/>
    <property type="match status" value="1"/>
</dbReference>
<dbReference type="InterPro" id="IPR015854">
    <property type="entry name" value="ABC_transpr_LolD-like"/>
</dbReference>
<organism evidence="4 5">
    <name type="scientific">Falsiporphyromonas endometrii</name>
    <dbReference type="NCBI Taxonomy" id="1387297"/>
    <lineage>
        <taxon>Bacteria</taxon>
        <taxon>Pseudomonadati</taxon>
        <taxon>Bacteroidota</taxon>
        <taxon>Bacteroidia</taxon>
        <taxon>Bacteroidales</taxon>
        <taxon>Porphyromonadaceae</taxon>
        <taxon>Falsiporphyromonas</taxon>
    </lineage>
</organism>
<dbReference type="InterPro" id="IPR017871">
    <property type="entry name" value="ABC_transporter-like_CS"/>
</dbReference>
<dbReference type="GO" id="GO:0005524">
    <property type="term" value="F:ATP binding"/>
    <property type="evidence" value="ECO:0007669"/>
    <property type="project" value="UniProtKB-KW"/>
</dbReference>
<dbReference type="EMBL" id="JBHSGO010000133">
    <property type="protein sequence ID" value="MFC4665808.1"/>
    <property type="molecule type" value="Genomic_DNA"/>
</dbReference>
<dbReference type="PANTHER" id="PTHR24220">
    <property type="entry name" value="IMPORT ATP-BINDING PROTEIN"/>
    <property type="match status" value="1"/>
</dbReference>
<evidence type="ECO:0000256" key="1">
    <source>
        <dbReference type="ARBA" id="ARBA00022741"/>
    </source>
</evidence>
<reference evidence="5" key="1">
    <citation type="journal article" date="2019" name="Int. J. Syst. Evol. Microbiol.">
        <title>The Global Catalogue of Microorganisms (GCM) 10K type strain sequencing project: providing services to taxonomists for standard genome sequencing and annotation.</title>
        <authorList>
            <consortium name="The Broad Institute Genomics Platform"/>
            <consortium name="The Broad Institute Genome Sequencing Center for Infectious Disease"/>
            <person name="Wu L."/>
            <person name="Ma J."/>
        </authorList>
    </citation>
    <scope>NUCLEOTIDE SEQUENCE [LARGE SCALE GENOMIC DNA]</scope>
    <source>
        <strain evidence="5">CGMCC 4.7357</strain>
    </source>
</reference>
<sequence>MSENLPVVTLKGVSIRRGDHLLLTDFDLTVHEGDFIYITGCVGAGKSSILKSLYAEIPFAEGKAEVVGYDMMKIKRRHLPKLRRQIGIVFQDFQLLYNLTAEENLDIVLRAIGVSKKAERIKRIKEVLERVDMSNKGYKRPHELSGGEQQRIAIARALLGRPKLILADEPTGNLDQKTGFEITRLLHDAAQKDHAAVLMVTHNRALIDHFPAQELVIGCE</sequence>
<keyword evidence="2 4" id="KW-0067">ATP-binding</keyword>
<evidence type="ECO:0000313" key="4">
    <source>
        <dbReference type="EMBL" id="MFC4665808.1"/>
    </source>
</evidence>
<evidence type="ECO:0000313" key="5">
    <source>
        <dbReference type="Proteomes" id="UP001596020"/>
    </source>
</evidence>
<keyword evidence="4" id="KW-0132">Cell division</keyword>
<dbReference type="PROSITE" id="PS50893">
    <property type="entry name" value="ABC_TRANSPORTER_2"/>
    <property type="match status" value="1"/>
</dbReference>
<dbReference type="Proteomes" id="UP001596020">
    <property type="component" value="Unassembled WGS sequence"/>
</dbReference>
<feature type="domain" description="ABC transporter" evidence="3">
    <location>
        <begin position="8"/>
        <end position="219"/>
    </location>
</feature>
<keyword evidence="5" id="KW-1185">Reference proteome</keyword>
<name>A0ABV9K785_9PORP</name>
<accession>A0ABV9K785</accession>
<dbReference type="Pfam" id="PF00005">
    <property type="entry name" value="ABC_tran"/>
    <property type="match status" value="1"/>
</dbReference>
<protein>
    <submittedName>
        <fullName evidence="4">Cell division ATP-binding protein FtsE</fullName>
    </submittedName>
</protein>
<gene>
    <name evidence="4" type="ORF">ACFO3G_04180</name>
</gene>
<dbReference type="SUPFAM" id="SSF52540">
    <property type="entry name" value="P-loop containing nucleoside triphosphate hydrolases"/>
    <property type="match status" value="1"/>
</dbReference>
<dbReference type="InterPro" id="IPR027417">
    <property type="entry name" value="P-loop_NTPase"/>
</dbReference>
<dbReference type="RefSeq" id="WP_380078267.1">
    <property type="nucleotide sequence ID" value="NZ_JBHSGO010000133.1"/>
</dbReference>
<keyword evidence="4" id="KW-0131">Cell cycle</keyword>
<keyword evidence="1" id="KW-0547">Nucleotide-binding</keyword>
<comment type="caution">
    <text evidence="4">The sequence shown here is derived from an EMBL/GenBank/DDBJ whole genome shotgun (WGS) entry which is preliminary data.</text>
</comment>
<dbReference type="PANTHER" id="PTHR24220:SF470">
    <property type="entry name" value="CELL DIVISION ATP-BINDING PROTEIN FTSE"/>
    <property type="match status" value="1"/>
</dbReference>
<dbReference type="InterPro" id="IPR003593">
    <property type="entry name" value="AAA+_ATPase"/>
</dbReference>
<dbReference type="PROSITE" id="PS00211">
    <property type="entry name" value="ABC_TRANSPORTER_1"/>
    <property type="match status" value="1"/>
</dbReference>
<evidence type="ECO:0000256" key="2">
    <source>
        <dbReference type="ARBA" id="ARBA00022840"/>
    </source>
</evidence>
<evidence type="ECO:0000259" key="3">
    <source>
        <dbReference type="PROSITE" id="PS50893"/>
    </source>
</evidence>
<dbReference type="InterPro" id="IPR003439">
    <property type="entry name" value="ABC_transporter-like_ATP-bd"/>
</dbReference>